<feature type="region of interest" description="Disordered" evidence="2">
    <location>
        <begin position="1221"/>
        <end position="1270"/>
    </location>
</feature>
<sequence>MSRRNSQPRNSQSRINPRSQPSRRTNSQAPKKRQRVNDSESGTSSDELEAPSNSTFKSRNNTTRTSNGTSRDAPPNTPTRASTSSDQDGTADSSPHSSIRSSPSSAFASSLRRSGSSWLLPSLEDKHLRPPATVVGATVLGNPLRQDPDTAPIPSMSEPGIWNERAKGAFPEPVPELLPFSSIPRHSLRRSQTLGQFLSQQSGGTRPPTIQDSSFDVTELLRSLNDQDQANHRHGQNLSSDSESEGEAPVEPPLVRHAGLRDDSDDDEQEAQPEGHESTTATDTEMDDSDKEKRRKKRDRKQQIEEGTFIPEVFLHDKAGNPELAEELTKTVIAMFVWSQDHNISLSAFNGLVEVIQKEWFRPEEVPKSYTTMKALRRHLPLLPIRSADVPVMDKKDVIESQLKNPQVVQSLHRGLGVESDKAIESQHGLAYKESIKSSIEGYPVRPKPASDAMVYPGSCLMVSLKNGRIPVRVTGVFRNERTMDCALFPQYKRKKWVTVNPILIRESDQRYFRVNPLPNDKNEPLDFDFTQDVTFEGKNGSQSSKDVRGILLLQNYRLPVSCLEEQVQVNIYRDSAEDGKFRSYLSADIVQKDKSDAVNHVREMIVPEVGSTPDPLRLLELWKEYDDSTKPQRLARELNASSGVPQPNRRQGTKPKTFGNTDKDGFAVPSTPASQLPKENPEDIAKKRYAKQRRLERTRNKIRFSELVSTRHLRKTVAEDEIEKGEISLDEIFFDRDPAPPTNPSNVRSTVNTTATGERDPGAEDDPDMESRMDIDDDDRPDNPNPPSQAATHDGTDRAESERMGTTPGQYTPMNGTYHANHQVQEEQQGPDRSRKKRKKICISIDFYTDKFGIFRTTHRNSGGMYITILNSPYTDRDQPRNHLLLGFTPFGADFEEAAKPVIIELAELARDGFDMDFEGEPCTIYIKLLSVSADMLEANALSSIKGPTCLSPCRFCDTPKVLFNLDTLTASNAAKIKSLRQRWDYRHQTTGQTKAFMKTKGLKKRESILTRYGPAINPFVQVSLDISHSEQKGIGERLLTYLADHFFSKDGSKEYTRVLRSYTFPPEVCRKPNFAYHVKHLKMSEVTCLIACMPFMLQRMREDKVKIFKPTTITKMNTFRGTRSKLDQSSLKDLLIKVFLGVAKANSIVFARELDTTIGEDLKDDYQRMEEALVESRKLLYELVAPLEAARRKQIEEENREAEEGYSALERELIKQLEDAMTDETASETSSTSASSRSGSSTSSRRGGRQKGPPRKRKPKKLPASVSRLPNYHNAGHIVYNARFFGTGLNCSCSVGEIVHRVWKDLVQHTNYIDLDLVFCRYANTMNGIRQILDNSYPDHPWKATLDELQKEIPSLCTGFFWGQSARCSTDNGTCSNTRGPGSLLNIHHESRFPDIKLGALIGRYKAMDMGYPTNLSNLKGKEKEKIFFGLDSAYESYGYKSSKSMKVPFELGFENGGEVKWWEWISVFDTEQGCKLTYRPGMVIPILENLSTSDTNAEPETMDSFAEIIGILTHRNPLDGKDYVFFNVRWLGELDDLDDETDLPRYKIQKRRYGAVRADDPANLSDLENTMESWSSYTDLNRR</sequence>
<protein>
    <recommendedName>
        <fullName evidence="5">BAH domain-containing protein</fullName>
    </recommendedName>
</protein>
<evidence type="ECO:0008006" key="5">
    <source>
        <dbReference type="Google" id="ProtNLM"/>
    </source>
</evidence>
<feature type="compositionally biased region" description="Polar residues" evidence="2">
    <location>
        <begin position="78"/>
        <end position="90"/>
    </location>
</feature>
<dbReference type="OrthoDB" id="5372708at2759"/>
<feature type="compositionally biased region" description="Low complexity" evidence="2">
    <location>
        <begin position="52"/>
        <end position="71"/>
    </location>
</feature>
<feature type="compositionally biased region" description="Polar residues" evidence="2">
    <location>
        <begin position="190"/>
        <end position="212"/>
    </location>
</feature>
<reference evidence="3 4" key="1">
    <citation type="journal article" date="2018" name="Nat. Ecol. Evol.">
        <title>Pezizomycetes genomes reveal the molecular basis of ectomycorrhizal truffle lifestyle.</title>
        <authorList>
            <person name="Murat C."/>
            <person name="Payen T."/>
            <person name="Noel B."/>
            <person name="Kuo A."/>
            <person name="Morin E."/>
            <person name="Chen J."/>
            <person name="Kohler A."/>
            <person name="Krizsan K."/>
            <person name="Balestrini R."/>
            <person name="Da Silva C."/>
            <person name="Montanini B."/>
            <person name="Hainaut M."/>
            <person name="Levati E."/>
            <person name="Barry K.W."/>
            <person name="Belfiori B."/>
            <person name="Cichocki N."/>
            <person name="Clum A."/>
            <person name="Dockter R.B."/>
            <person name="Fauchery L."/>
            <person name="Guy J."/>
            <person name="Iotti M."/>
            <person name="Le Tacon F."/>
            <person name="Lindquist E.A."/>
            <person name="Lipzen A."/>
            <person name="Malagnac F."/>
            <person name="Mello A."/>
            <person name="Molinier V."/>
            <person name="Miyauchi S."/>
            <person name="Poulain J."/>
            <person name="Riccioni C."/>
            <person name="Rubini A."/>
            <person name="Sitrit Y."/>
            <person name="Splivallo R."/>
            <person name="Traeger S."/>
            <person name="Wang M."/>
            <person name="Zifcakova L."/>
            <person name="Wipf D."/>
            <person name="Zambonelli A."/>
            <person name="Paolocci F."/>
            <person name="Nowrousian M."/>
            <person name="Ottonello S."/>
            <person name="Baldrian P."/>
            <person name="Spatafora J.W."/>
            <person name="Henrissat B."/>
            <person name="Nagy L.G."/>
            <person name="Aury J.M."/>
            <person name="Wincker P."/>
            <person name="Grigoriev I.V."/>
            <person name="Bonfante P."/>
            <person name="Martin F.M."/>
        </authorList>
    </citation>
    <scope>NUCLEOTIDE SEQUENCE [LARGE SCALE GENOMIC DNA]</scope>
    <source>
        <strain evidence="3 4">RN42</strain>
    </source>
</reference>
<feature type="compositionally biased region" description="Basic and acidic residues" evidence="2">
    <location>
        <begin position="795"/>
        <end position="804"/>
    </location>
</feature>
<feature type="compositionally biased region" description="Low complexity" evidence="2">
    <location>
        <begin position="91"/>
        <end position="114"/>
    </location>
</feature>
<proteinExistence type="predicted"/>
<feature type="region of interest" description="Disordered" evidence="2">
    <location>
        <begin position="137"/>
        <end position="160"/>
    </location>
</feature>
<name>A0A3N4HCN7_ASCIM</name>
<feature type="compositionally biased region" description="Polar residues" evidence="2">
    <location>
        <begin position="808"/>
        <end position="818"/>
    </location>
</feature>
<evidence type="ECO:0000256" key="2">
    <source>
        <dbReference type="SAM" id="MobiDB-lite"/>
    </source>
</evidence>
<gene>
    <name evidence="3" type="ORF">BJ508DRAFT_335406</name>
</gene>
<dbReference type="STRING" id="1160509.A0A3N4HCN7"/>
<feature type="compositionally biased region" description="Polar residues" evidence="2">
    <location>
        <begin position="640"/>
        <end position="651"/>
    </location>
</feature>
<feature type="coiled-coil region" evidence="1">
    <location>
        <begin position="1194"/>
        <end position="1221"/>
    </location>
</feature>
<evidence type="ECO:0000256" key="1">
    <source>
        <dbReference type="SAM" id="Coils"/>
    </source>
</evidence>
<accession>A0A3N4HCN7</accession>
<organism evidence="3 4">
    <name type="scientific">Ascobolus immersus RN42</name>
    <dbReference type="NCBI Taxonomy" id="1160509"/>
    <lineage>
        <taxon>Eukaryota</taxon>
        <taxon>Fungi</taxon>
        <taxon>Dikarya</taxon>
        <taxon>Ascomycota</taxon>
        <taxon>Pezizomycotina</taxon>
        <taxon>Pezizomycetes</taxon>
        <taxon>Pezizales</taxon>
        <taxon>Ascobolaceae</taxon>
        <taxon>Ascobolus</taxon>
    </lineage>
</organism>
<feature type="region of interest" description="Disordered" evidence="2">
    <location>
        <begin position="1"/>
        <end position="114"/>
    </location>
</feature>
<feature type="compositionally biased region" description="Polar residues" evidence="2">
    <location>
        <begin position="745"/>
        <end position="757"/>
    </location>
</feature>
<feature type="region of interest" description="Disordered" evidence="2">
    <location>
        <begin position="226"/>
        <end position="303"/>
    </location>
</feature>
<feature type="compositionally biased region" description="Polar residues" evidence="2">
    <location>
        <begin position="15"/>
        <end position="29"/>
    </location>
</feature>
<dbReference type="EMBL" id="ML119881">
    <property type="protein sequence ID" value="RPA72085.1"/>
    <property type="molecule type" value="Genomic_DNA"/>
</dbReference>
<feature type="region of interest" description="Disordered" evidence="2">
    <location>
        <begin position="638"/>
        <end position="686"/>
    </location>
</feature>
<feature type="compositionally biased region" description="Low complexity" evidence="2">
    <location>
        <begin position="1229"/>
        <end position="1247"/>
    </location>
</feature>
<dbReference type="Proteomes" id="UP000275078">
    <property type="component" value="Unassembled WGS sequence"/>
</dbReference>
<keyword evidence="4" id="KW-1185">Reference proteome</keyword>
<feature type="compositionally biased region" description="Basic residues" evidence="2">
    <location>
        <begin position="1248"/>
        <end position="1263"/>
    </location>
</feature>
<evidence type="ECO:0000313" key="4">
    <source>
        <dbReference type="Proteomes" id="UP000275078"/>
    </source>
</evidence>
<keyword evidence="1" id="KW-0175">Coiled coil</keyword>
<feature type="compositionally biased region" description="Low complexity" evidence="2">
    <location>
        <begin position="1"/>
        <end position="14"/>
    </location>
</feature>
<feature type="region of interest" description="Disordered" evidence="2">
    <location>
        <begin position="733"/>
        <end position="818"/>
    </location>
</feature>
<feature type="region of interest" description="Disordered" evidence="2">
    <location>
        <begin position="189"/>
        <end position="212"/>
    </location>
</feature>
<evidence type="ECO:0000313" key="3">
    <source>
        <dbReference type="EMBL" id="RPA72085.1"/>
    </source>
</evidence>